<dbReference type="Proteomes" id="UP000315444">
    <property type="component" value="Unassembled WGS sequence"/>
</dbReference>
<name>A0AB38PJP4_BACFG</name>
<sequence length="83" mass="9461">MNIPNFVQTEILKACDNISDIFVNIIFTGKSHQTVFLPIVSIVWKIGGENHRYCPVYPNQTEIERVTSIKTGDGIHDFFQSAY</sequence>
<reference evidence="2 4" key="2">
    <citation type="submission" date="2019-07" db="EMBL/GenBank/DDBJ databases">
        <title>Genome Sequencing of Bacteroides fragilis.</title>
        <authorList>
            <person name="Pinto K.M."/>
            <person name="Ruoff K.L."/>
            <person name="Price C.E."/>
            <person name="Valls R.A."/>
            <person name="O'Toole G.A."/>
        </authorList>
    </citation>
    <scope>NUCLEOTIDE SEQUENCE [LARGE SCALE GENOMIC DNA]</scope>
    <source>
        <strain evidence="2 4">AD135F_3B</strain>
    </source>
</reference>
<evidence type="ECO:0000313" key="2">
    <source>
        <dbReference type="EMBL" id="TWV43644.1"/>
    </source>
</evidence>
<dbReference type="RefSeq" id="WP_032532799.1">
    <property type="nucleotide sequence ID" value="NZ_JAPUAE010000011.1"/>
</dbReference>
<evidence type="ECO:0000313" key="3">
    <source>
        <dbReference type="Proteomes" id="UP000315444"/>
    </source>
</evidence>
<dbReference type="EMBL" id="VOHV01000019">
    <property type="protein sequence ID" value="TWV36410.1"/>
    <property type="molecule type" value="Genomic_DNA"/>
</dbReference>
<accession>A0AB38PJP4</accession>
<dbReference type="Proteomes" id="UP000319026">
    <property type="component" value="Unassembled WGS sequence"/>
</dbReference>
<protein>
    <submittedName>
        <fullName evidence="2">Uncharacterized protein</fullName>
    </submittedName>
</protein>
<evidence type="ECO:0000313" key="1">
    <source>
        <dbReference type="EMBL" id="TWV36410.1"/>
    </source>
</evidence>
<dbReference type="EMBL" id="VOHT01000018">
    <property type="protein sequence ID" value="TWV43644.1"/>
    <property type="molecule type" value="Genomic_DNA"/>
</dbReference>
<dbReference type="AlphaFoldDB" id="A0AB38PJP4"/>
<comment type="caution">
    <text evidence="2">The sequence shown here is derived from an EMBL/GenBank/DDBJ whole genome shotgun (WGS) entry which is preliminary data.</text>
</comment>
<evidence type="ECO:0000313" key="4">
    <source>
        <dbReference type="Proteomes" id="UP000319026"/>
    </source>
</evidence>
<proteinExistence type="predicted"/>
<gene>
    <name evidence="2" type="ORF">FSA03_24335</name>
    <name evidence="1" type="ORF">FSA06_24495</name>
</gene>
<reference evidence="1 3" key="1">
    <citation type="submission" date="2019-07" db="EMBL/GenBank/DDBJ databases">
        <title>Genome sequencing of Bacteroides fragilis.</title>
        <authorList>
            <person name="Galasyn E.V."/>
            <person name="Ruoff K.L."/>
            <person name="Price C.E."/>
            <person name="Valls R.A."/>
            <person name="O'Toole G.A."/>
        </authorList>
    </citation>
    <scope>NUCLEOTIDE SEQUENCE [LARGE SCALE GENOMIC DNA]</scope>
    <source>
        <strain evidence="1 3">AD135F_1B</strain>
    </source>
</reference>
<organism evidence="2 4">
    <name type="scientific">Bacteroides fragilis</name>
    <dbReference type="NCBI Taxonomy" id="817"/>
    <lineage>
        <taxon>Bacteria</taxon>
        <taxon>Pseudomonadati</taxon>
        <taxon>Bacteroidota</taxon>
        <taxon>Bacteroidia</taxon>
        <taxon>Bacteroidales</taxon>
        <taxon>Bacteroidaceae</taxon>
        <taxon>Bacteroides</taxon>
    </lineage>
</organism>